<feature type="non-terminal residue" evidence="3">
    <location>
        <position position="1071"/>
    </location>
</feature>
<dbReference type="OrthoDB" id="5953299at2759"/>
<dbReference type="GO" id="GO:0046475">
    <property type="term" value="P:glycerophospholipid catabolic process"/>
    <property type="evidence" value="ECO:0007669"/>
    <property type="project" value="TreeGrafter"/>
</dbReference>
<feature type="transmembrane region" description="Helical" evidence="2">
    <location>
        <begin position="111"/>
        <end position="134"/>
    </location>
</feature>
<feature type="transmembrane region" description="Helical" evidence="2">
    <location>
        <begin position="432"/>
        <end position="452"/>
    </location>
</feature>
<keyword evidence="2" id="KW-0472">Membrane</keyword>
<proteinExistence type="predicted"/>
<feature type="compositionally biased region" description="Basic and acidic residues" evidence="1">
    <location>
        <begin position="289"/>
        <end position="298"/>
    </location>
</feature>
<organism evidence="3 4">
    <name type="scientific">Pocillopora damicornis</name>
    <name type="common">Cauliflower coral</name>
    <name type="synonym">Millepora damicornis</name>
    <dbReference type="NCBI Taxonomy" id="46731"/>
    <lineage>
        <taxon>Eukaryota</taxon>
        <taxon>Metazoa</taxon>
        <taxon>Cnidaria</taxon>
        <taxon>Anthozoa</taxon>
        <taxon>Hexacorallia</taxon>
        <taxon>Scleractinia</taxon>
        <taxon>Astrocoeniina</taxon>
        <taxon>Pocilloporidae</taxon>
        <taxon>Pocillopora</taxon>
    </lineage>
</organism>
<feature type="region of interest" description="Disordered" evidence="1">
    <location>
        <begin position="289"/>
        <end position="321"/>
    </location>
</feature>
<dbReference type="Proteomes" id="UP000275408">
    <property type="component" value="Unassembled WGS sequence"/>
</dbReference>
<keyword evidence="2" id="KW-1133">Transmembrane helix</keyword>
<feature type="transmembrane region" description="Helical" evidence="2">
    <location>
        <begin position="564"/>
        <end position="581"/>
    </location>
</feature>
<feature type="region of interest" description="Disordered" evidence="1">
    <location>
        <begin position="629"/>
        <end position="660"/>
    </location>
</feature>
<sequence length="1071" mass="121849">MVNFELCNEIERDTMNPNETGVAFSGGGIRSAALCSGVLRRLLQVRAKVDYLSCVSGGGYTGTAFLDWKYRYEKKAKGNEEWHEEFFDNMRRRVGFICNWEKPCQGILDSIMVFFLMLTVTVIEPIVIYGSYAFPLAFINDYLFGKLLRAKVDCDHVTAVPSASNPDATAQGIREHCLSRQGTVPVAKTILFLVLLAFYVTFYILSRKLSDVKSKYFRLFSTIFFLFLCFTFLPFAINDFFIEIPVWKLRKAFYSKESSRTGECLEILQDIFCPLWTCLLKNQRQRSKQHTDQQMDIRSDDEESCNNEPPETRPLNLSDLRGTEPELISSTTVHNWDKNARSDIDYDILTMSPTAIERLHRDPSNVNQFESKLDPRDVELADAMATSAAAISGYDDSLQVMRLSTIFGFEMGASMFGDMKAVKEESCIMKPLPLLINILRGLPLIVVPAVYFTVGGERLIEVGVIVFFVIHLILAFIGAFADTGAERPNLWEKIARWFIVHVSFVEFVRETLSIENIGPMPPPLSDKKSKYFRLFATIFFLFFCFTFLPFAINDFFIEIPLWSRAVVVVIGVVLWFVLPMLRDKTWKLRKAFYSEESSRTRGCLEIFQDIFCPLWTCLLKNRRQRSKQHTDQQMDILSDDEERCNNEPPETRPLNLSDLRGTEPELISNTTVHNWEKNARSDRDYDILTMSPKAIERLDRDPSKVNRFEGKLDPRDVELDDAMATSAAAISRYDDALQVMRLSTILGFEMGASMVSDMKAVKEESCIMKPMPLLINFLRGLPLIAVPAVYFTSGGERSIEVGVIVFFVIHLILASIGAFADTGAEIPDLWEKIARWFIVHVSFVEFVRETLSVENIGSMPPPVMLLSDGGHMENTGILPLLKKKLKKIVVVNGGYTSDEKRYGDDLLKALMLARTELNCSFIGQGGRDVISDLLDTFVKPNKPNKRKPRYYRFKVEYYKDDGGKVSDGEIMMIRPRGPCKGDQSEPNDWGNSPYLTGEEVDNLTFCCCECCNKKSCLSGLSELFCDKFPNTSTANQFFTPLQFSAYHSEGYRACIEAQAAEFLMEEQDIQE</sequence>
<evidence type="ECO:0000313" key="3">
    <source>
        <dbReference type="EMBL" id="RMX48843.1"/>
    </source>
</evidence>
<comment type="caution">
    <text evidence="3">The sequence shown here is derived from an EMBL/GenBank/DDBJ whole genome shotgun (WGS) entry which is preliminary data.</text>
</comment>
<keyword evidence="4" id="KW-1185">Reference proteome</keyword>
<feature type="transmembrane region" description="Helical" evidence="2">
    <location>
        <begin position="459"/>
        <end position="482"/>
    </location>
</feature>
<name>A0A3M6U598_POCDA</name>
<gene>
    <name evidence="3" type="ORF">pdam_00023703</name>
</gene>
<reference evidence="3 4" key="1">
    <citation type="journal article" date="2018" name="Sci. Rep.">
        <title>Comparative analysis of the Pocillopora damicornis genome highlights role of immune system in coral evolution.</title>
        <authorList>
            <person name="Cunning R."/>
            <person name="Bay R.A."/>
            <person name="Gillette P."/>
            <person name="Baker A.C."/>
            <person name="Traylor-Knowles N."/>
        </authorList>
    </citation>
    <scope>NUCLEOTIDE SEQUENCE [LARGE SCALE GENOMIC DNA]</scope>
    <source>
        <strain evidence="3">RSMAS</strain>
        <tissue evidence="3">Whole animal</tissue>
    </source>
</reference>
<accession>A0A3M6U598</accession>
<dbReference type="GO" id="GO:0005829">
    <property type="term" value="C:cytosol"/>
    <property type="evidence" value="ECO:0007669"/>
    <property type="project" value="TreeGrafter"/>
</dbReference>
<evidence type="ECO:0000256" key="1">
    <source>
        <dbReference type="SAM" id="MobiDB-lite"/>
    </source>
</evidence>
<dbReference type="EMBL" id="RCHS01002236">
    <property type="protein sequence ID" value="RMX48843.1"/>
    <property type="molecule type" value="Genomic_DNA"/>
</dbReference>
<dbReference type="AlphaFoldDB" id="A0A3M6U598"/>
<feature type="transmembrane region" description="Helical" evidence="2">
    <location>
        <begin position="217"/>
        <end position="237"/>
    </location>
</feature>
<dbReference type="SUPFAM" id="SSF52151">
    <property type="entry name" value="FabD/lysophospholipase-like"/>
    <property type="match status" value="1"/>
</dbReference>
<evidence type="ECO:0008006" key="5">
    <source>
        <dbReference type="Google" id="ProtNLM"/>
    </source>
</evidence>
<protein>
    <recommendedName>
        <fullName evidence="5">PNPLA domain-containing protein</fullName>
    </recommendedName>
</protein>
<evidence type="ECO:0000313" key="4">
    <source>
        <dbReference type="Proteomes" id="UP000275408"/>
    </source>
</evidence>
<feature type="transmembrane region" description="Helical" evidence="2">
    <location>
        <begin position="799"/>
        <end position="820"/>
    </location>
</feature>
<dbReference type="PANTHER" id="PTHR10728:SF40">
    <property type="entry name" value="PATATIN FAMILY PROTEIN"/>
    <property type="match status" value="1"/>
</dbReference>
<dbReference type="GO" id="GO:0005509">
    <property type="term" value="F:calcium ion binding"/>
    <property type="evidence" value="ECO:0007669"/>
    <property type="project" value="TreeGrafter"/>
</dbReference>
<feature type="transmembrane region" description="Helical" evidence="2">
    <location>
        <begin position="532"/>
        <end position="552"/>
    </location>
</feature>
<dbReference type="Gene3D" id="3.40.1090.10">
    <property type="entry name" value="Cytosolic phospholipase A2 catalytic domain"/>
    <property type="match status" value="1"/>
</dbReference>
<dbReference type="PANTHER" id="PTHR10728">
    <property type="entry name" value="CYTOSOLIC PHOSPHOLIPASE A2"/>
    <property type="match status" value="1"/>
</dbReference>
<feature type="transmembrane region" description="Helical" evidence="2">
    <location>
        <begin position="186"/>
        <end position="205"/>
    </location>
</feature>
<evidence type="ECO:0000256" key="2">
    <source>
        <dbReference type="SAM" id="Phobius"/>
    </source>
</evidence>
<dbReference type="GO" id="GO:0047498">
    <property type="term" value="F:calcium-dependent phospholipase A2 activity"/>
    <property type="evidence" value="ECO:0007669"/>
    <property type="project" value="TreeGrafter"/>
</dbReference>
<keyword evidence="2" id="KW-0812">Transmembrane</keyword>
<dbReference type="InterPro" id="IPR016035">
    <property type="entry name" value="Acyl_Trfase/lysoPLipase"/>
</dbReference>
<dbReference type="GO" id="GO:0005544">
    <property type="term" value="F:calcium-dependent phospholipid binding"/>
    <property type="evidence" value="ECO:0007669"/>
    <property type="project" value="TreeGrafter"/>
</dbReference>